<keyword evidence="1" id="KW-0808">Transferase</keyword>
<dbReference type="EMBL" id="LC275144">
    <property type="protein sequence ID" value="BBA54722.1"/>
    <property type="molecule type" value="Genomic_RNA"/>
</dbReference>
<reference evidence="1" key="1">
    <citation type="journal article" date="2017" name="Virus Res.">
        <title>Isolation and characterization of Tarumizu tick virus: a new coltivirus from Haemaphysalis flava ticks in Japan.</title>
        <authorList>
            <person name="Fujita R."/>
            <person name="Ejiri H."/>
            <person name="Lim C.-K."/>
            <person name="Noda S."/>
            <person name="Yamauchi T."/>
            <person name="Watanabe M."/>
            <person name="Kobayashi D."/>
            <person name="Takayama-Ito M."/>
            <person name="Murota K."/>
            <person name="Posadas-Herrera G."/>
            <person name="Minami S."/>
            <person name="Kuwata R."/>
            <person name="Yamaguchi Y."/>
            <person name="Horiya M."/>
            <person name="Katayama Y."/>
            <person name="Shimoda H."/>
            <person name="Saijo M."/>
            <person name="Maeda K."/>
            <person name="Mizutani T."/>
            <person name="Isawa H."/>
            <person name="Sawabe K."/>
        </authorList>
    </citation>
    <scope>NUCLEOTIDE SEQUENCE</scope>
    <source>
        <strain evidence="1">13T117</strain>
    </source>
</reference>
<name>A0A292G376_9REOV</name>
<keyword evidence="1" id="KW-0548">Nucleotidyltransferase</keyword>
<gene>
    <name evidence="1" type="primary">VP1</name>
</gene>
<dbReference type="Pfam" id="PF22212">
    <property type="entry name" value="CPV_RdRP_pol_dom"/>
    <property type="match status" value="1"/>
</dbReference>
<sequence length="1433" mass="163533">MLRHAQDEWLARFDKASQVTRGLIRHVIEKEVIDEDGRVKRVFDRPSGGITDVRKRLTIIDSLKVLRELINKWDEIQALVGRAYPFNVMELSDVMRLNELIGLSGQCHSAASVTLLRSLIYDASLDRDEGREVIPPTPMIPRELRIPPKFRYDLFYEESGSHVIKANSAEAVYIPNFRVGDVFEGKRSITSGATFEERVRHGMVTILQRMIKLRGGSIQECFMIAILSYRCSDCVEKIRLSETGVGSWVPVDHICLFRSNSLRWLATLFCDFPEFPFLMTRDGVKFAMNCGPLSSQLPLLFFQFLEQMILTTDGTYSSTIEGLLCCEWVDRARVGLFSEMFKRRKVISLLREEIFDRTRLNRYSSVGLHVYRCEAVDPKVGAKVQLNKETLKGLDLFHPNVREALIRLITVKEHSDEFGRWLAVVMKGFASALLYVSGATSLSLEQSAQGTLGHGDPLAMPIMQVEVEGVWVAVDWEYPDSDVAAMVNVGKDLCLSCEPEYSNWEYGFYNVQTTNSAGNVKEAVDMRRRLLEQEVGEHAKLLVKVENTRILDCVQKISSTFTSPEGFAEGLDAPKKAGERHQVGRRPRVIQMVGTEGQLAAFVIHNVARPAYKQTRYTSSGKNSGDVRDMALVLEISGNKGYKSSLDVVGMDSSTKPVHTNITMSCVFRRLAKEYLGTPAYFLGSISDCSDNVVRVRAREKVGMSRRWREFVYELTYPQYVLLLGLNHWTSATRFMDGYFQEFVETSRMVFRSGLLNTADQHTFIGVIMYTCLERRMKEGWYGRTKSGGRKEDERRPFLEQYEKRVRLLGSVLGDDQVAGVSCPGIESEDVLNGISMDICNETKYLMERLGYACEPDVSRYSAEFLKQRGVCGAPELFPERLLLFTSERGDMAGAMPLDRTKIMLSMIDEKVGRARVTNGYYGVMLMVSWICGTASFAVSKRDQMTFRSGKSWKRVSQSSRKINRRWTVGFSTQCSEWAIWNDYGMYYREWESGGMKAIFLGMGLLWGSSDVLGIPFPLVIRGDEVLTPGTSIFTPPSNAMTHYLLRFCERDCISSRTIWNEIRSKIYSADGSENEKIIEFIDRLFSEVGLTGVPRQYLMLYRTGASIVSGSLIVPLEVWYDMALYGRLGGFGSWVAEDIFKDIRIERQRYHLPVLEKWKDTANHLLPVDRRHSSLRAGYELRRRFGIDCPSSVLWAERPGSKIDQALFEVKRVGMEDVREMEGVFDYLHNLGDLNKRYIKRLSMGAFHVIKRLSEKKGYGINIYDSGWGHTCTPNSIEARLVGCFGFPLYHGFNYEAIRERLFIDGKLPGDPKLYVKLARQALFKSEEAYMLFSMAVGLSRRQMHDLKQIIEEGVVGLDEARFALSPRKTFLLNVSRRRGSLNFFSRCRRRSVRTFTEVIGMALLLMEPWLYSNGRWEFITSHRLRATLGRR</sequence>
<protein>
    <submittedName>
        <fullName evidence="1">RNA-dependent RNA polymerase</fullName>
    </submittedName>
</protein>
<proteinExistence type="predicted"/>
<keyword evidence="1" id="KW-0696">RNA-directed RNA polymerase</keyword>
<dbReference type="Gene3D" id="3.90.1850.10">
    <property type="entry name" value="RNA-directed RNA polymerase lambda-3"/>
    <property type="match status" value="1"/>
</dbReference>
<organism evidence="1">
    <name type="scientific">Tarumizu tick virus</name>
    <dbReference type="NCBI Taxonomy" id="2014339"/>
    <lineage>
        <taxon>Viruses</taxon>
        <taxon>Riboviria</taxon>
        <taxon>Orthornavirae</taxon>
        <taxon>Duplornaviricota</taxon>
        <taxon>Resentoviricetes</taxon>
        <taxon>Reovirales</taxon>
        <taxon>Spinareoviridae</taxon>
        <taxon>Coltivirus</taxon>
        <taxon>Coltivirus tarumizuense</taxon>
        <taxon>Tarumizu coltivirus</taxon>
    </lineage>
</organism>
<evidence type="ECO:0000313" key="1">
    <source>
        <dbReference type="EMBL" id="BBA54722.1"/>
    </source>
</evidence>
<dbReference type="GO" id="GO:0003968">
    <property type="term" value="F:RNA-directed RNA polymerase activity"/>
    <property type="evidence" value="ECO:0007669"/>
    <property type="project" value="UniProtKB-KW"/>
</dbReference>
<accession>A0A292G376</accession>